<sequence>MRYPSLTIASSHTLASCPSRRPDPGEILLWRLRGEWQLLSSEQGHLCLSKSELRRARTHPNRAHGRRFAISRSALRMILGTLAGRAADALTLIERDASHLAIADCDLLDGLDVVVGHAGIWIVIAIAAGPLGLGIAQTGTLADPAFRDRLRLDSLSNACGAGHGATPASLAPAAGPFRAVETPHAGNWHLLDIPLSGAACAATIAARQIDRIHAVGWRGERDHWLADRDRHLQATAARGASACVTTG</sequence>
<dbReference type="InterPro" id="IPR037143">
    <property type="entry name" value="4-PPantetheinyl_Trfase_dom_sf"/>
</dbReference>
<dbReference type="Gene3D" id="3.90.470.20">
    <property type="entry name" value="4'-phosphopantetheinyl transferase domain"/>
    <property type="match status" value="1"/>
</dbReference>
<dbReference type="Proteomes" id="UP000494330">
    <property type="component" value="Unassembled WGS sequence"/>
</dbReference>
<protein>
    <submittedName>
        <fullName evidence="1">Uncharacterized protein</fullName>
    </submittedName>
</protein>
<dbReference type="EMBL" id="CABVQD010000051">
    <property type="protein sequence ID" value="VWC45687.1"/>
    <property type="molecule type" value="Genomic_DNA"/>
</dbReference>
<dbReference type="GO" id="GO:0000287">
    <property type="term" value="F:magnesium ion binding"/>
    <property type="evidence" value="ECO:0007669"/>
    <property type="project" value="InterPro"/>
</dbReference>
<accession>A0A6P2SKY6</accession>
<dbReference type="GO" id="GO:0008897">
    <property type="term" value="F:holo-[acyl-carrier-protein] synthase activity"/>
    <property type="evidence" value="ECO:0007669"/>
    <property type="project" value="InterPro"/>
</dbReference>
<evidence type="ECO:0000313" key="1">
    <source>
        <dbReference type="EMBL" id="VWC45687.1"/>
    </source>
</evidence>
<gene>
    <name evidence="1" type="ORF">BPA30113_07281</name>
</gene>
<evidence type="ECO:0000313" key="2">
    <source>
        <dbReference type="Proteomes" id="UP000494330"/>
    </source>
</evidence>
<dbReference type="PROSITE" id="PS51257">
    <property type="entry name" value="PROKAR_LIPOPROTEIN"/>
    <property type="match status" value="1"/>
</dbReference>
<dbReference type="AlphaFoldDB" id="A0A6P2SKY6"/>
<proteinExistence type="predicted"/>
<name>A0A6P2SKY6_9BURK</name>
<dbReference type="RefSeq" id="WP_052001342.1">
    <property type="nucleotide sequence ID" value="NZ_CABVQD010000051.1"/>
</dbReference>
<keyword evidence="2" id="KW-1185">Reference proteome</keyword>
<reference evidence="1 2" key="1">
    <citation type="submission" date="2019-09" db="EMBL/GenBank/DDBJ databases">
        <authorList>
            <person name="Depoorter E."/>
        </authorList>
    </citation>
    <scope>NUCLEOTIDE SEQUENCE [LARGE SCALE GENOMIC DNA]</scope>
    <source>
        <strain evidence="1">LMG 30113</strain>
    </source>
</reference>
<organism evidence="1 2">
    <name type="scientific">Burkholderia paludis</name>
    <dbReference type="NCBI Taxonomy" id="1506587"/>
    <lineage>
        <taxon>Bacteria</taxon>
        <taxon>Pseudomonadati</taxon>
        <taxon>Pseudomonadota</taxon>
        <taxon>Betaproteobacteria</taxon>
        <taxon>Burkholderiales</taxon>
        <taxon>Burkholderiaceae</taxon>
        <taxon>Burkholderia</taxon>
        <taxon>Burkholderia cepacia complex</taxon>
    </lineage>
</organism>